<dbReference type="GO" id="GO:0047545">
    <property type="term" value="F:(S)-2-hydroxyglutarate dehydrogenase activity"/>
    <property type="evidence" value="ECO:0007669"/>
    <property type="project" value="TreeGrafter"/>
</dbReference>
<organism evidence="7 8">
    <name type="scientific">Sporosarcina globispora</name>
    <name type="common">Bacillus globisporus</name>
    <dbReference type="NCBI Taxonomy" id="1459"/>
    <lineage>
        <taxon>Bacteria</taxon>
        <taxon>Bacillati</taxon>
        <taxon>Bacillota</taxon>
        <taxon>Bacilli</taxon>
        <taxon>Bacillales</taxon>
        <taxon>Caryophanaceae</taxon>
        <taxon>Sporosarcina</taxon>
    </lineage>
</organism>
<dbReference type="Pfam" id="PF01266">
    <property type="entry name" value="DAO"/>
    <property type="match status" value="1"/>
</dbReference>
<keyword evidence="8" id="KW-1185">Reference proteome</keyword>
<keyword evidence="4" id="KW-0560">Oxidoreductase</keyword>
<dbReference type="InterPro" id="IPR036188">
    <property type="entry name" value="FAD/NAD-bd_sf"/>
</dbReference>
<comment type="caution">
    <text evidence="7">The sequence shown here is derived from an EMBL/GenBank/DDBJ whole genome shotgun (WGS) entry which is preliminary data.</text>
</comment>
<dbReference type="AlphaFoldDB" id="A0A0M0GJF6"/>
<dbReference type="RefSeq" id="WP_053437273.1">
    <property type="nucleotide sequence ID" value="NZ_LGUF01000007.1"/>
</dbReference>
<feature type="domain" description="FAD dependent oxidoreductase" evidence="6">
    <location>
        <begin position="3"/>
        <end position="389"/>
    </location>
</feature>
<dbReference type="InterPro" id="IPR006076">
    <property type="entry name" value="FAD-dep_OxRdtase"/>
</dbReference>
<dbReference type="Gene3D" id="3.50.50.60">
    <property type="entry name" value="FAD/NAD(P)-binding domain"/>
    <property type="match status" value="1"/>
</dbReference>
<evidence type="ECO:0000256" key="1">
    <source>
        <dbReference type="ARBA" id="ARBA00001974"/>
    </source>
</evidence>
<comment type="cofactor">
    <cofactor evidence="1">
        <name>FAD</name>
        <dbReference type="ChEBI" id="CHEBI:57692"/>
    </cofactor>
</comment>
<dbReference type="PANTHER" id="PTHR43104:SF2">
    <property type="entry name" value="L-2-HYDROXYGLUTARATE DEHYDROGENASE, MITOCHONDRIAL"/>
    <property type="match status" value="1"/>
</dbReference>
<dbReference type="STRING" id="1459.AF332_25855"/>
<sequence>MYDYIIIGGGIVGLSTGMELLSRFPEAKVTILEKESHVAAHQTGHNSGVIHSGIYYKPGSYKARLAKMGSESMTEFCREHGLEVDICGKVIVASEDFELPLLDNLYQRGLENGLGIRMIDHGELHEIEPHVNGKKAIHVPMAGIVNYKQVSEKMAEIITAKGGDILLNHKVLAIDETAQEVIVQTSKGEVRGAYYVNCGGLQSDRIAKLAGLKTDVKIVPFRGEYYMLKPEKSRLVKNLIYPVPNPNFPFLGVHFTRMINGSIDVGPNAVLSFKREGYKKTDLNVADLMEVVAYKGFWKLARKYMKEGVDEMIRSASKELFMKNVQKLMPDIQKDDIVPGPAGVRAQALKDDGSLVDDFFIVPSKRSIHVLNAPSPAATASIEIGKEIVRKMDGMFKMESAV</sequence>
<evidence type="ECO:0000259" key="6">
    <source>
        <dbReference type="Pfam" id="PF01266"/>
    </source>
</evidence>
<dbReference type="NCBIfam" id="NF008726">
    <property type="entry name" value="PRK11728.1"/>
    <property type="match status" value="1"/>
</dbReference>
<accession>A0A0M0GJF6</accession>
<dbReference type="PANTHER" id="PTHR43104">
    <property type="entry name" value="L-2-HYDROXYGLUTARATE DEHYDROGENASE, MITOCHONDRIAL"/>
    <property type="match status" value="1"/>
</dbReference>
<dbReference type="PATRIC" id="fig|1459.3.peg.5681"/>
<evidence type="ECO:0000313" key="7">
    <source>
        <dbReference type="EMBL" id="KON89908.1"/>
    </source>
</evidence>
<dbReference type="Proteomes" id="UP000037109">
    <property type="component" value="Unassembled WGS sequence"/>
</dbReference>
<evidence type="ECO:0000256" key="2">
    <source>
        <dbReference type="ARBA" id="ARBA00022630"/>
    </source>
</evidence>
<dbReference type="OrthoDB" id="9801699at2"/>
<dbReference type="GO" id="GO:0005737">
    <property type="term" value="C:cytoplasm"/>
    <property type="evidence" value="ECO:0007669"/>
    <property type="project" value="TreeGrafter"/>
</dbReference>
<keyword evidence="2" id="KW-0285">Flavoprotein</keyword>
<dbReference type="SUPFAM" id="SSF51905">
    <property type="entry name" value="FAD/NAD(P)-binding domain"/>
    <property type="match status" value="1"/>
</dbReference>
<keyword evidence="3" id="KW-0274">FAD</keyword>
<dbReference type="Gene3D" id="3.30.9.10">
    <property type="entry name" value="D-Amino Acid Oxidase, subunit A, domain 2"/>
    <property type="match status" value="1"/>
</dbReference>
<comment type="similarity">
    <text evidence="5">Belongs to the L2HGDH family.</text>
</comment>
<gene>
    <name evidence="7" type="ORF">AF332_25855</name>
</gene>
<evidence type="ECO:0000256" key="5">
    <source>
        <dbReference type="ARBA" id="ARBA00037941"/>
    </source>
</evidence>
<protein>
    <submittedName>
        <fullName evidence="7">Hydroxyglutarate oxidase</fullName>
    </submittedName>
</protein>
<reference evidence="8" key="1">
    <citation type="submission" date="2015-07" db="EMBL/GenBank/DDBJ databases">
        <title>Fjat-10036 dsm4.</title>
        <authorList>
            <person name="Liu B."/>
            <person name="Wang J."/>
            <person name="Zhu Y."/>
            <person name="Liu G."/>
            <person name="Chen Q."/>
            <person name="Chen Z."/>
            <person name="Lan J."/>
            <person name="Che J."/>
            <person name="Ge C."/>
            <person name="Shi H."/>
            <person name="Pan Z."/>
            <person name="Liu X."/>
        </authorList>
    </citation>
    <scope>NUCLEOTIDE SEQUENCE [LARGE SCALE GENOMIC DNA]</scope>
    <source>
        <strain evidence="8">DSM 4</strain>
    </source>
</reference>
<evidence type="ECO:0000256" key="4">
    <source>
        <dbReference type="ARBA" id="ARBA00023002"/>
    </source>
</evidence>
<proteinExistence type="inferred from homology"/>
<dbReference type="EMBL" id="LGUF01000007">
    <property type="protein sequence ID" value="KON89908.1"/>
    <property type="molecule type" value="Genomic_DNA"/>
</dbReference>
<name>A0A0M0GJF6_SPOGL</name>
<evidence type="ECO:0000313" key="8">
    <source>
        <dbReference type="Proteomes" id="UP000037109"/>
    </source>
</evidence>
<evidence type="ECO:0000256" key="3">
    <source>
        <dbReference type="ARBA" id="ARBA00022827"/>
    </source>
</evidence>